<dbReference type="SUPFAM" id="SSF54236">
    <property type="entry name" value="Ubiquitin-like"/>
    <property type="match status" value="1"/>
</dbReference>
<evidence type="ECO:0000259" key="3">
    <source>
        <dbReference type="PROSITE" id="PS50053"/>
    </source>
</evidence>
<sequence>MPMIEGLGDEVTLVLATFLVCVVVTLAWFSTHTADLPALREVGITVIERTQIRRRVVAQPGGNQNRPPDNQSVASLIEFVSRSSEEVEEGRSARSSQETGQSPLEWESVTNSGPSLAPPDTSLAAQQITEAASATNLPQHTENILSSEKHIPEAKSSDEPFGDRKEVNGSNKTGEVRSEKPSESVNSSPSSDLPVEDEVRRRRIQFFQNSPCPTEVHSNNASSVSSNDQKESSQPETTESNLGASNNQCLKDCKPAEAGNADGLSATSSQPQQSSPASQSTDAGSDTQGAANSSSNIRVKLKYMNETQRLVYTSPLDTIGNFRRTHFQQELQEGDKWVRFIYNGQDLRDDEATLQAYQVGDNCTMHCLITNKRRTPSSQAGSAGSAGGLHGGDDEDGDSVMGALMYPLFTLVLAVVWYFRLTYRQYFSPMSTVCLIGISFLLGLGYFSSLRTTTAATTTGNQQQPSTTAAGNQTETRQNHRTTASGHAHSD</sequence>
<dbReference type="GO" id="GO:0036503">
    <property type="term" value="P:ERAD pathway"/>
    <property type="evidence" value="ECO:0007669"/>
    <property type="project" value="InterPro"/>
</dbReference>
<dbReference type="PROSITE" id="PS50053">
    <property type="entry name" value="UBIQUITIN_2"/>
    <property type="match status" value="1"/>
</dbReference>
<feature type="domain" description="Ubiquitin-like" evidence="3">
    <location>
        <begin position="297"/>
        <end position="366"/>
    </location>
</feature>
<dbReference type="Proteomes" id="UP000762676">
    <property type="component" value="Unassembled WGS sequence"/>
</dbReference>
<feature type="transmembrane region" description="Helical" evidence="2">
    <location>
        <begin position="400"/>
        <end position="419"/>
    </location>
</feature>
<dbReference type="AlphaFoldDB" id="A0AAV4IX88"/>
<dbReference type="PANTHER" id="PTHR14557">
    <property type="entry name" value="PROTEIN C7ORF21"/>
    <property type="match status" value="1"/>
</dbReference>
<feature type="transmembrane region" description="Helical" evidence="2">
    <location>
        <begin position="12"/>
        <end position="30"/>
    </location>
</feature>
<feature type="compositionally biased region" description="Polar residues" evidence="1">
    <location>
        <begin position="460"/>
        <end position="485"/>
    </location>
</feature>
<comment type="caution">
    <text evidence="4">The sequence shown here is derived from an EMBL/GenBank/DDBJ whole genome shotgun (WGS) entry which is preliminary data.</text>
</comment>
<organism evidence="4 5">
    <name type="scientific">Elysia marginata</name>
    <dbReference type="NCBI Taxonomy" id="1093978"/>
    <lineage>
        <taxon>Eukaryota</taxon>
        <taxon>Metazoa</taxon>
        <taxon>Spiralia</taxon>
        <taxon>Lophotrochozoa</taxon>
        <taxon>Mollusca</taxon>
        <taxon>Gastropoda</taxon>
        <taxon>Heterobranchia</taxon>
        <taxon>Euthyneura</taxon>
        <taxon>Panpulmonata</taxon>
        <taxon>Sacoglossa</taxon>
        <taxon>Placobranchoidea</taxon>
        <taxon>Plakobranchidae</taxon>
        <taxon>Elysia</taxon>
    </lineage>
</organism>
<name>A0AAV4IX88_9GAST</name>
<dbReference type="Gene3D" id="3.10.20.90">
    <property type="entry name" value="Phosphatidylinositol 3-kinase Catalytic Subunit, Chain A, domain 1"/>
    <property type="match status" value="1"/>
</dbReference>
<accession>A0AAV4IX88</accession>
<feature type="compositionally biased region" description="Polar residues" evidence="1">
    <location>
        <begin position="282"/>
        <end position="294"/>
    </location>
</feature>
<keyword evidence="2" id="KW-1133">Transmembrane helix</keyword>
<feature type="transmembrane region" description="Helical" evidence="2">
    <location>
        <begin position="426"/>
        <end position="447"/>
    </location>
</feature>
<keyword evidence="5" id="KW-1185">Reference proteome</keyword>
<dbReference type="InterPro" id="IPR000626">
    <property type="entry name" value="Ubiquitin-like_dom"/>
</dbReference>
<feature type="compositionally biased region" description="Polar residues" evidence="1">
    <location>
        <begin position="97"/>
        <end position="114"/>
    </location>
</feature>
<dbReference type="InterPro" id="IPR029071">
    <property type="entry name" value="Ubiquitin-like_domsf"/>
</dbReference>
<feature type="compositionally biased region" description="Low complexity" evidence="1">
    <location>
        <begin position="218"/>
        <end position="227"/>
    </location>
</feature>
<feature type="region of interest" description="Disordered" evidence="1">
    <location>
        <begin position="84"/>
        <end position="122"/>
    </location>
</feature>
<evidence type="ECO:0000313" key="5">
    <source>
        <dbReference type="Proteomes" id="UP000762676"/>
    </source>
</evidence>
<feature type="compositionally biased region" description="Low complexity" evidence="1">
    <location>
        <begin position="265"/>
        <end position="281"/>
    </location>
</feature>
<keyword evidence="2" id="KW-0472">Membrane</keyword>
<gene>
    <name evidence="4" type="ORF">ElyMa_003160100</name>
</gene>
<evidence type="ECO:0000256" key="2">
    <source>
        <dbReference type="SAM" id="Phobius"/>
    </source>
</evidence>
<feature type="region of interest" description="Disordered" evidence="1">
    <location>
        <begin position="457"/>
        <end position="491"/>
    </location>
</feature>
<protein>
    <submittedName>
        <fullName evidence="4">Transmembrane and ubiquitin-like domain-containing protein 1</fullName>
    </submittedName>
</protein>
<proteinExistence type="predicted"/>
<feature type="compositionally biased region" description="Basic and acidic residues" evidence="1">
    <location>
        <begin position="147"/>
        <end position="167"/>
    </location>
</feature>
<feature type="region of interest" description="Disordered" evidence="1">
    <location>
        <begin position="145"/>
        <end position="294"/>
    </location>
</feature>
<dbReference type="InterPro" id="IPR040352">
    <property type="entry name" value="TMUB1/2"/>
</dbReference>
<reference evidence="4 5" key="1">
    <citation type="journal article" date="2021" name="Elife">
        <title>Chloroplast acquisition without the gene transfer in kleptoplastic sea slugs, Plakobranchus ocellatus.</title>
        <authorList>
            <person name="Maeda T."/>
            <person name="Takahashi S."/>
            <person name="Yoshida T."/>
            <person name="Shimamura S."/>
            <person name="Takaki Y."/>
            <person name="Nagai Y."/>
            <person name="Toyoda A."/>
            <person name="Suzuki Y."/>
            <person name="Arimoto A."/>
            <person name="Ishii H."/>
            <person name="Satoh N."/>
            <person name="Nishiyama T."/>
            <person name="Hasebe M."/>
            <person name="Maruyama T."/>
            <person name="Minagawa J."/>
            <person name="Obokata J."/>
            <person name="Shigenobu S."/>
        </authorList>
    </citation>
    <scope>NUCLEOTIDE SEQUENCE [LARGE SCALE GENOMIC DNA]</scope>
</reference>
<dbReference type="PANTHER" id="PTHR14557:SF5">
    <property type="entry name" value="UBIQUITIN-LIKE DOMAIN-CONTAINING PROTEIN"/>
    <property type="match status" value="1"/>
</dbReference>
<evidence type="ECO:0000256" key="1">
    <source>
        <dbReference type="SAM" id="MobiDB-lite"/>
    </source>
</evidence>
<dbReference type="CDD" id="cd17057">
    <property type="entry name" value="Ubl_TMUB1_like"/>
    <property type="match status" value="1"/>
</dbReference>
<evidence type="ECO:0000313" key="4">
    <source>
        <dbReference type="EMBL" id="GFS14319.1"/>
    </source>
</evidence>
<keyword evidence="2 4" id="KW-0812">Transmembrane</keyword>
<dbReference type="EMBL" id="BMAT01006518">
    <property type="protein sequence ID" value="GFS14319.1"/>
    <property type="molecule type" value="Genomic_DNA"/>
</dbReference>
<feature type="compositionally biased region" description="Polar residues" evidence="1">
    <location>
        <begin position="234"/>
        <end position="249"/>
    </location>
</feature>